<dbReference type="AlphaFoldDB" id="A0A2P5BKD1"/>
<reference evidence="3" key="1">
    <citation type="submission" date="2016-06" db="EMBL/GenBank/DDBJ databases">
        <title>Parallel loss of symbiosis genes in relatives of nitrogen-fixing non-legume Parasponia.</title>
        <authorList>
            <person name="Van Velzen R."/>
            <person name="Holmer R."/>
            <person name="Bu F."/>
            <person name="Rutten L."/>
            <person name="Van Zeijl A."/>
            <person name="Liu W."/>
            <person name="Santuari L."/>
            <person name="Cao Q."/>
            <person name="Sharma T."/>
            <person name="Shen D."/>
            <person name="Roswanjaya Y."/>
            <person name="Wardhani T."/>
            <person name="Kalhor M.S."/>
            <person name="Jansen J."/>
            <person name="Van den Hoogen J."/>
            <person name="Gungor B."/>
            <person name="Hartog M."/>
            <person name="Hontelez J."/>
            <person name="Verver J."/>
            <person name="Yang W.-C."/>
            <person name="Schijlen E."/>
            <person name="Repin R."/>
            <person name="Schilthuizen M."/>
            <person name="Schranz E."/>
            <person name="Heidstra R."/>
            <person name="Miyata K."/>
            <person name="Fedorova E."/>
            <person name="Kohlen W."/>
            <person name="Bisseling T."/>
            <person name="Smit S."/>
            <person name="Geurts R."/>
        </authorList>
    </citation>
    <scope>NUCLEOTIDE SEQUENCE [LARGE SCALE GENOMIC DNA]</scope>
    <source>
        <strain evidence="3">cv. WU1-14</strain>
    </source>
</reference>
<protein>
    <recommendedName>
        <fullName evidence="1">Putative plant transposon protein domain-containing protein</fullName>
    </recommendedName>
</protein>
<dbReference type="Pfam" id="PF20167">
    <property type="entry name" value="Transposase_32"/>
    <property type="match status" value="1"/>
</dbReference>
<proteinExistence type="predicted"/>
<gene>
    <name evidence="2" type="ORF">PanWU01x14_231240</name>
</gene>
<sequence length="112" mass="12265">MAEFYANAHHHTNLRAFVRGTRWKQSQIDVITFPAIGLCRNANAIYYFFSAKLLSSSNISGVTKERAALNYAILKGLIVDVGKVIQSSILHIAGGSTIAGLGHLSLIYELCR</sequence>
<evidence type="ECO:0000313" key="3">
    <source>
        <dbReference type="Proteomes" id="UP000237105"/>
    </source>
</evidence>
<evidence type="ECO:0000313" key="2">
    <source>
        <dbReference type="EMBL" id="PON49249.1"/>
    </source>
</evidence>
<dbReference type="EMBL" id="JXTB01000264">
    <property type="protein sequence ID" value="PON49249.1"/>
    <property type="molecule type" value="Genomic_DNA"/>
</dbReference>
<organism evidence="2 3">
    <name type="scientific">Parasponia andersonii</name>
    <name type="common">Sponia andersonii</name>
    <dbReference type="NCBI Taxonomy" id="3476"/>
    <lineage>
        <taxon>Eukaryota</taxon>
        <taxon>Viridiplantae</taxon>
        <taxon>Streptophyta</taxon>
        <taxon>Embryophyta</taxon>
        <taxon>Tracheophyta</taxon>
        <taxon>Spermatophyta</taxon>
        <taxon>Magnoliopsida</taxon>
        <taxon>eudicotyledons</taxon>
        <taxon>Gunneridae</taxon>
        <taxon>Pentapetalae</taxon>
        <taxon>rosids</taxon>
        <taxon>fabids</taxon>
        <taxon>Rosales</taxon>
        <taxon>Cannabaceae</taxon>
        <taxon>Parasponia</taxon>
    </lineage>
</organism>
<name>A0A2P5BKD1_PARAD</name>
<evidence type="ECO:0000259" key="1">
    <source>
        <dbReference type="Pfam" id="PF20167"/>
    </source>
</evidence>
<accession>A0A2P5BKD1</accession>
<dbReference type="InterPro" id="IPR046796">
    <property type="entry name" value="Transposase_32_dom"/>
</dbReference>
<comment type="caution">
    <text evidence="2">The sequence shown here is derived from an EMBL/GenBank/DDBJ whole genome shotgun (WGS) entry which is preliminary data.</text>
</comment>
<dbReference type="Proteomes" id="UP000237105">
    <property type="component" value="Unassembled WGS sequence"/>
</dbReference>
<keyword evidence="3" id="KW-1185">Reference proteome</keyword>
<dbReference type="OrthoDB" id="1436991at2759"/>
<feature type="domain" description="Putative plant transposon protein" evidence="1">
    <location>
        <begin position="18"/>
        <end position="112"/>
    </location>
</feature>